<organism evidence="2 3">
    <name type="scientific">Nephila pilipes</name>
    <name type="common">Giant wood spider</name>
    <name type="synonym">Nephila maculata</name>
    <dbReference type="NCBI Taxonomy" id="299642"/>
    <lineage>
        <taxon>Eukaryota</taxon>
        <taxon>Metazoa</taxon>
        <taxon>Ecdysozoa</taxon>
        <taxon>Arthropoda</taxon>
        <taxon>Chelicerata</taxon>
        <taxon>Arachnida</taxon>
        <taxon>Araneae</taxon>
        <taxon>Araneomorphae</taxon>
        <taxon>Entelegynae</taxon>
        <taxon>Araneoidea</taxon>
        <taxon>Nephilidae</taxon>
        <taxon>Nephila</taxon>
    </lineage>
</organism>
<name>A0A8X6Q9E6_NEPPI</name>
<accession>A0A8X6Q9E6</accession>
<keyword evidence="3" id="KW-1185">Reference proteome</keyword>
<dbReference type="InterPro" id="IPR040676">
    <property type="entry name" value="DUF5641"/>
</dbReference>
<dbReference type="EMBL" id="BMAW01076762">
    <property type="protein sequence ID" value="GFU02981.1"/>
    <property type="molecule type" value="Genomic_DNA"/>
</dbReference>
<dbReference type="AlphaFoldDB" id="A0A8X6Q9E6"/>
<sequence>MDSRRSYVTKFIAGKMNFKRIREEYGNHGLFGGIERPKTHQDTILIFRMSKEDITESILTSDTMINETSSPYEKNSGEINLLIEAEYAGKLLTGNVKHLSGDIWELDTLGIDDSSEKLSKTETQQLALKHFRETVNRDSTGRYKTFNLCLSDDINNLCPLTPDLFLKKHVRVSEDPNNPCPLTPDLFLKEKLNNSTMDLGRIKSNDETELNKRLMHRESLMSDLRARFRNEFLGQLHQRTGVRKQMYNPKIRDFVLIWKDNLKRIYWPLGRILSVCIQVKME</sequence>
<gene>
    <name evidence="2" type="primary">AVEN_229167_1</name>
    <name evidence="2" type="ORF">NPIL_451951</name>
</gene>
<feature type="domain" description="DUF5641" evidence="1">
    <location>
        <begin position="218"/>
        <end position="275"/>
    </location>
</feature>
<evidence type="ECO:0000313" key="2">
    <source>
        <dbReference type="EMBL" id="GFU02981.1"/>
    </source>
</evidence>
<evidence type="ECO:0000313" key="3">
    <source>
        <dbReference type="Proteomes" id="UP000887013"/>
    </source>
</evidence>
<dbReference type="Pfam" id="PF18701">
    <property type="entry name" value="DUF5641"/>
    <property type="match status" value="1"/>
</dbReference>
<protein>
    <submittedName>
        <fullName evidence="2">Integrase catalytic domain-containing protein</fullName>
    </submittedName>
</protein>
<reference evidence="2" key="1">
    <citation type="submission" date="2020-08" db="EMBL/GenBank/DDBJ databases">
        <title>Multicomponent nature underlies the extraordinary mechanical properties of spider dragline silk.</title>
        <authorList>
            <person name="Kono N."/>
            <person name="Nakamura H."/>
            <person name="Mori M."/>
            <person name="Yoshida Y."/>
            <person name="Ohtoshi R."/>
            <person name="Malay A.D."/>
            <person name="Moran D.A.P."/>
            <person name="Tomita M."/>
            <person name="Numata K."/>
            <person name="Arakawa K."/>
        </authorList>
    </citation>
    <scope>NUCLEOTIDE SEQUENCE</scope>
</reference>
<proteinExistence type="predicted"/>
<comment type="caution">
    <text evidence="2">The sequence shown here is derived from an EMBL/GenBank/DDBJ whole genome shotgun (WGS) entry which is preliminary data.</text>
</comment>
<dbReference type="Proteomes" id="UP000887013">
    <property type="component" value="Unassembled WGS sequence"/>
</dbReference>
<evidence type="ECO:0000259" key="1">
    <source>
        <dbReference type="Pfam" id="PF18701"/>
    </source>
</evidence>